<protein>
    <submittedName>
        <fullName evidence="2">Uncharacterized protein</fullName>
    </submittedName>
</protein>
<dbReference type="Gramene" id="AET3Gv20474900.1">
    <property type="protein sequence ID" value="AET3Gv20474900.1"/>
    <property type="gene ID" value="AET3Gv20474900"/>
</dbReference>
<name>A0A453EUV3_AEGTS</name>
<reference evidence="3" key="2">
    <citation type="journal article" date="2017" name="Nat. Plants">
        <title>The Aegilops tauschii genome reveals multiple impacts of transposons.</title>
        <authorList>
            <person name="Zhao G."/>
            <person name="Zou C."/>
            <person name="Li K."/>
            <person name="Wang K."/>
            <person name="Li T."/>
            <person name="Gao L."/>
            <person name="Zhang X."/>
            <person name="Wang H."/>
            <person name="Yang Z."/>
            <person name="Liu X."/>
            <person name="Jiang W."/>
            <person name="Mao L."/>
            <person name="Kong X."/>
            <person name="Jiao Y."/>
            <person name="Jia J."/>
        </authorList>
    </citation>
    <scope>NUCLEOTIDE SEQUENCE [LARGE SCALE GENOMIC DNA]</scope>
    <source>
        <strain evidence="3">cv. AL8/78</strain>
    </source>
</reference>
<feature type="region of interest" description="Disordered" evidence="1">
    <location>
        <begin position="161"/>
        <end position="185"/>
    </location>
</feature>
<evidence type="ECO:0000313" key="2">
    <source>
        <dbReference type="EnsemblPlants" id="AET3Gv20474900.1"/>
    </source>
</evidence>
<proteinExistence type="predicted"/>
<accession>A0A453EUV3</accession>
<organism evidence="2 3">
    <name type="scientific">Aegilops tauschii subsp. strangulata</name>
    <name type="common">Goatgrass</name>
    <dbReference type="NCBI Taxonomy" id="200361"/>
    <lineage>
        <taxon>Eukaryota</taxon>
        <taxon>Viridiplantae</taxon>
        <taxon>Streptophyta</taxon>
        <taxon>Embryophyta</taxon>
        <taxon>Tracheophyta</taxon>
        <taxon>Spermatophyta</taxon>
        <taxon>Magnoliopsida</taxon>
        <taxon>Liliopsida</taxon>
        <taxon>Poales</taxon>
        <taxon>Poaceae</taxon>
        <taxon>BOP clade</taxon>
        <taxon>Pooideae</taxon>
        <taxon>Triticodae</taxon>
        <taxon>Triticeae</taxon>
        <taxon>Triticinae</taxon>
        <taxon>Aegilops</taxon>
    </lineage>
</organism>
<dbReference type="EnsemblPlants" id="AET3Gv20474900.1">
    <property type="protein sequence ID" value="AET3Gv20474900.1"/>
    <property type="gene ID" value="AET3Gv20474900"/>
</dbReference>
<reference evidence="2" key="4">
    <citation type="submission" date="2019-03" db="UniProtKB">
        <authorList>
            <consortium name="EnsemblPlants"/>
        </authorList>
    </citation>
    <scope>IDENTIFICATION</scope>
</reference>
<reference evidence="2" key="5">
    <citation type="journal article" date="2021" name="G3 (Bethesda)">
        <title>Aegilops tauschii genome assembly Aet v5.0 features greater sequence contiguity and improved annotation.</title>
        <authorList>
            <person name="Wang L."/>
            <person name="Zhu T."/>
            <person name="Rodriguez J.C."/>
            <person name="Deal K.R."/>
            <person name="Dubcovsky J."/>
            <person name="McGuire P.E."/>
            <person name="Lux T."/>
            <person name="Spannagl M."/>
            <person name="Mayer K.F.X."/>
            <person name="Baldrich P."/>
            <person name="Meyers B.C."/>
            <person name="Huo N."/>
            <person name="Gu Y.Q."/>
            <person name="Zhou H."/>
            <person name="Devos K.M."/>
            <person name="Bennetzen J.L."/>
            <person name="Unver T."/>
            <person name="Budak H."/>
            <person name="Gulick P.J."/>
            <person name="Galiba G."/>
            <person name="Kalapos B."/>
            <person name="Nelson D.R."/>
            <person name="Li P."/>
            <person name="You F.M."/>
            <person name="Luo M.C."/>
            <person name="Dvorak J."/>
        </authorList>
    </citation>
    <scope>NUCLEOTIDE SEQUENCE [LARGE SCALE GENOMIC DNA]</scope>
    <source>
        <strain evidence="2">cv. AL8/78</strain>
    </source>
</reference>
<dbReference type="Proteomes" id="UP000015105">
    <property type="component" value="Chromosome 3D"/>
</dbReference>
<reference evidence="3" key="1">
    <citation type="journal article" date="2014" name="Science">
        <title>Ancient hybridizations among the ancestral genomes of bread wheat.</title>
        <authorList>
            <consortium name="International Wheat Genome Sequencing Consortium,"/>
            <person name="Marcussen T."/>
            <person name="Sandve S.R."/>
            <person name="Heier L."/>
            <person name="Spannagl M."/>
            <person name="Pfeifer M."/>
            <person name="Jakobsen K.S."/>
            <person name="Wulff B.B."/>
            <person name="Steuernagel B."/>
            <person name="Mayer K.F."/>
            <person name="Olsen O.A."/>
        </authorList>
    </citation>
    <scope>NUCLEOTIDE SEQUENCE [LARGE SCALE GENOMIC DNA]</scope>
    <source>
        <strain evidence="3">cv. AL8/78</strain>
    </source>
</reference>
<reference evidence="2" key="3">
    <citation type="journal article" date="2017" name="Nature">
        <title>Genome sequence of the progenitor of the wheat D genome Aegilops tauschii.</title>
        <authorList>
            <person name="Luo M.C."/>
            <person name="Gu Y.Q."/>
            <person name="Puiu D."/>
            <person name="Wang H."/>
            <person name="Twardziok S.O."/>
            <person name="Deal K.R."/>
            <person name="Huo N."/>
            <person name="Zhu T."/>
            <person name="Wang L."/>
            <person name="Wang Y."/>
            <person name="McGuire P.E."/>
            <person name="Liu S."/>
            <person name="Long H."/>
            <person name="Ramasamy R.K."/>
            <person name="Rodriguez J.C."/>
            <person name="Van S.L."/>
            <person name="Yuan L."/>
            <person name="Wang Z."/>
            <person name="Xia Z."/>
            <person name="Xiao L."/>
            <person name="Anderson O.D."/>
            <person name="Ouyang S."/>
            <person name="Liang Y."/>
            <person name="Zimin A.V."/>
            <person name="Pertea G."/>
            <person name="Qi P."/>
            <person name="Bennetzen J.L."/>
            <person name="Dai X."/>
            <person name="Dawson M.W."/>
            <person name="Muller H.G."/>
            <person name="Kugler K."/>
            <person name="Rivarola-Duarte L."/>
            <person name="Spannagl M."/>
            <person name="Mayer K.F.X."/>
            <person name="Lu F.H."/>
            <person name="Bevan M.W."/>
            <person name="Leroy P."/>
            <person name="Li P."/>
            <person name="You F.M."/>
            <person name="Sun Q."/>
            <person name="Liu Z."/>
            <person name="Lyons E."/>
            <person name="Wicker T."/>
            <person name="Salzberg S.L."/>
            <person name="Devos K.M."/>
            <person name="Dvorak J."/>
        </authorList>
    </citation>
    <scope>NUCLEOTIDE SEQUENCE [LARGE SCALE GENOMIC DNA]</scope>
    <source>
        <strain evidence="2">cv. AL8/78</strain>
    </source>
</reference>
<dbReference type="AlphaFoldDB" id="A0A453EUV3"/>
<keyword evidence="3" id="KW-1185">Reference proteome</keyword>
<evidence type="ECO:0000256" key="1">
    <source>
        <dbReference type="SAM" id="MobiDB-lite"/>
    </source>
</evidence>
<feature type="compositionally biased region" description="Basic and acidic residues" evidence="1">
    <location>
        <begin position="176"/>
        <end position="185"/>
    </location>
</feature>
<feature type="region of interest" description="Disordered" evidence="1">
    <location>
        <begin position="90"/>
        <end position="120"/>
    </location>
</feature>
<evidence type="ECO:0000313" key="3">
    <source>
        <dbReference type="Proteomes" id="UP000015105"/>
    </source>
</evidence>
<sequence>RARKLRPGGAAGIPSSTWGVLWLAQDARTSAALVPDRCCRVRSRCTRRSAAAQLVGSPWPWPWEEEMGRLGFRAPSRRLDAADLHGDRRGEEAGLQPTAASTAVAPLHSPERRRAAASGARKKAGAGAAVSIEEREAACWILPEGREGGAKRGDLEARWILPGGREGGEGGRGGWRRGEGRWERS</sequence>